<reference evidence="2 3" key="1">
    <citation type="submission" date="2024-02" db="EMBL/GenBank/DDBJ databases">
        <title>De novo assembly and annotation of 12 fungi associated with fruit tree decline syndrome in Ontario, Canada.</title>
        <authorList>
            <person name="Sulman M."/>
            <person name="Ellouze W."/>
            <person name="Ilyukhin E."/>
        </authorList>
    </citation>
    <scope>NUCLEOTIDE SEQUENCE [LARGE SCALE GENOMIC DNA]</scope>
    <source>
        <strain evidence="2 3">M11/M66-122</strain>
    </source>
</reference>
<dbReference type="Gene3D" id="2.60.40.640">
    <property type="match status" value="1"/>
</dbReference>
<evidence type="ECO:0000256" key="1">
    <source>
        <dbReference type="SAM" id="MobiDB-lite"/>
    </source>
</evidence>
<feature type="compositionally biased region" description="Low complexity" evidence="1">
    <location>
        <begin position="349"/>
        <end position="358"/>
    </location>
</feature>
<gene>
    <name evidence="2" type="ORF">SLS62_002802</name>
</gene>
<feature type="region of interest" description="Disordered" evidence="1">
    <location>
        <begin position="348"/>
        <end position="414"/>
    </location>
</feature>
<comment type="caution">
    <text evidence="2">The sequence shown here is derived from an EMBL/GenBank/DDBJ whole genome shotgun (WGS) entry which is preliminary data.</text>
</comment>
<proteinExistence type="predicted"/>
<dbReference type="PANTHER" id="PTHR31904">
    <property type="entry name" value="BYPASS OF STOP CODON PROTEIN 5-RELATED"/>
    <property type="match status" value="1"/>
</dbReference>
<dbReference type="InterPro" id="IPR039634">
    <property type="entry name" value="Bul1-like"/>
</dbReference>
<organism evidence="2 3">
    <name type="scientific">Diatrype stigma</name>
    <dbReference type="NCBI Taxonomy" id="117547"/>
    <lineage>
        <taxon>Eukaryota</taxon>
        <taxon>Fungi</taxon>
        <taxon>Dikarya</taxon>
        <taxon>Ascomycota</taxon>
        <taxon>Pezizomycotina</taxon>
        <taxon>Sordariomycetes</taxon>
        <taxon>Xylariomycetidae</taxon>
        <taxon>Xylariales</taxon>
        <taxon>Diatrypaceae</taxon>
        <taxon>Diatrype</taxon>
    </lineage>
</organism>
<evidence type="ECO:0008006" key="4">
    <source>
        <dbReference type="Google" id="ProtNLM"/>
    </source>
</evidence>
<dbReference type="AlphaFoldDB" id="A0AAN9UXB9"/>
<keyword evidence="3" id="KW-1185">Reference proteome</keyword>
<dbReference type="Proteomes" id="UP001320420">
    <property type="component" value="Unassembled WGS sequence"/>
</dbReference>
<dbReference type="InterPro" id="IPR014752">
    <property type="entry name" value="Arrestin-like_C"/>
</dbReference>
<feature type="compositionally biased region" description="Polar residues" evidence="1">
    <location>
        <begin position="369"/>
        <end position="379"/>
    </location>
</feature>
<dbReference type="PANTHER" id="PTHR31904:SF1">
    <property type="entry name" value="BYPASS OF STOP CODON PROTEIN 5-RELATED"/>
    <property type="match status" value="1"/>
</dbReference>
<name>A0AAN9UXB9_9PEZI</name>
<accession>A0AAN9UXB9</accession>
<protein>
    <recommendedName>
        <fullName evidence="4">Arrestin-like N-terminal domain-containing protein</fullName>
    </recommendedName>
</protein>
<evidence type="ECO:0000313" key="3">
    <source>
        <dbReference type="Proteomes" id="UP001320420"/>
    </source>
</evidence>
<feature type="compositionally biased region" description="Low complexity" evidence="1">
    <location>
        <begin position="395"/>
        <end position="414"/>
    </location>
</feature>
<sequence length="580" mass="61887">MPSISDRSAAGSSSKRYRRKLLTATKPAIEIHIDNHYRSKVYTSASTVTGHISITAPQQQQERGDVRFDSIQILLLGTTRTRIDGHSIPQTTAHTFLKLIMPVPASHYPVPRALEAGRTYVVPFHFVVPSHLTINACAHSVANHAVRDYHTRLPPTMGSDSWDRDDLAPDMSRVEYAIKARVLRGGSEEGGGGDRVVRLFEASQEIRVLPVHPAEPPLSLAQSDKLYATSKTKTMRRTILSSKMGKVTVSAAQPPAAMLSPDGREGGSTTARLDLRFEPAAGAGADGAPPKVTSITSKVTAVTYFSASGVRCLPNLGDWNRSFGYEASGSYSNTTSLSSSIAAPQVVWKQQHQQLKRQTTQERRDSGYGSDTPSASGSDPDQDQWGGEASKRSSWRSSTKSIRKPAATATSPTPAAYTASLQVPIQLPLEKRMFLPTFHSCITSRAYVLWLTVSLSCGGSGTSKLMLAVPLQIGVEAAEVAPPGSSPGSLPAAAVDRTGLPSFETALREAEAEADEHLRPRVLSVPTVQFHRQPCSQNPAMALPGYAELMAGGVGSRARNSSVGGGGGGGNDRRLVAVCG</sequence>
<evidence type="ECO:0000313" key="2">
    <source>
        <dbReference type="EMBL" id="KAK7755296.1"/>
    </source>
</evidence>
<dbReference type="EMBL" id="JAKJXP020000014">
    <property type="protein sequence ID" value="KAK7755296.1"/>
    <property type="molecule type" value="Genomic_DNA"/>
</dbReference>